<reference evidence="2 3" key="1">
    <citation type="submission" date="2016-10" db="EMBL/GenBank/DDBJ databases">
        <authorList>
            <person name="de Groot N.N."/>
        </authorList>
    </citation>
    <scope>NUCLEOTIDE SEQUENCE [LARGE SCALE GENOMIC DNA]</scope>
    <source>
        <strain evidence="2 3">CGMCC 1.8891</strain>
    </source>
</reference>
<evidence type="ECO:0000313" key="2">
    <source>
        <dbReference type="EMBL" id="SFJ05659.1"/>
    </source>
</evidence>
<organism evidence="2 3">
    <name type="scientific">Celeribacter halophilus</name>
    <dbReference type="NCBI Taxonomy" id="576117"/>
    <lineage>
        <taxon>Bacteria</taxon>
        <taxon>Pseudomonadati</taxon>
        <taxon>Pseudomonadota</taxon>
        <taxon>Alphaproteobacteria</taxon>
        <taxon>Rhodobacterales</taxon>
        <taxon>Roseobacteraceae</taxon>
        <taxon>Celeribacter</taxon>
    </lineage>
</organism>
<feature type="region of interest" description="Disordered" evidence="1">
    <location>
        <begin position="239"/>
        <end position="284"/>
    </location>
</feature>
<dbReference type="EMBL" id="FORY01000001">
    <property type="protein sequence ID" value="SFJ05659.1"/>
    <property type="molecule type" value="Genomic_DNA"/>
</dbReference>
<dbReference type="Proteomes" id="UP000183299">
    <property type="component" value="Unassembled WGS sequence"/>
</dbReference>
<sequence>MTSMPDHTPLDAVDALFELRAELARLREREAELCDEIRSFATENGGGRVRGAQRVAVIETRKPRRISPDRLPPAVLCDPQFFETEEETVVLLWPRSATGHAVSSPQEVAFEGNVGSVSGAGDMAETQQPALSDPAEGAKSEPQDAPFVNPDDPFGLRQETADKAPDAEASSTPAITDEKNPRDLRPTEHADLQPLVGLPEEDVAQMRCDLETDLAPATLPDALATTQALEAKADMQAGLGGALNDAPTPQNAEDSASPEDGFNEFALPPTTAFATSRIAANGES</sequence>
<dbReference type="STRING" id="576117.SAMN04488138_101331"/>
<evidence type="ECO:0000256" key="1">
    <source>
        <dbReference type="SAM" id="MobiDB-lite"/>
    </source>
</evidence>
<dbReference type="RefSeq" id="WP_066603646.1">
    <property type="nucleotide sequence ID" value="NZ_FORY01000001.1"/>
</dbReference>
<dbReference type="GeneID" id="98667198"/>
<accession>A0A1I3N908</accession>
<dbReference type="AlphaFoldDB" id="A0A1I3N908"/>
<protein>
    <submittedName>
        <fullName evidence="2">Uncharacterized protein</fullName>
    </submittedName>
</protein>
<name>A0A1I3N908_9RHOB</name>
<evidence type="ECO:0000313" key="3">
    <source>
        <dbReference type="Proteomes" id="UP000183299"/>
    </source>
</evidence>
<keyword evidence="3" id="KW-1185">Reference proteome</keyword>
<gene>
    <name evidence="2" type="ORF">SAMN04488138_101331</name>
</gene>
<proteinExistence type="predicted"/>
<feature type="compositionally biased region" description="Basic and acidic residues" evidence="1">
    <location>
        <begin position="176"/>
        <end position="191"/>
    </location>
</feature>
<feature type="region of interest" description="Disordered" evidence="1">
    <location>
        <begin position="113"/>
        <end position="198"/>
    </location>
</feature>